<dbReference type="AlphaFoldDB" id="A0A1J7JZG3"/>
<keyword evidence="2" id="KW-1185">Reference proteome</keyword>
<evidence type="ECO:0000313" key="1">
    <source>
        <dbReference type="EMBL" id="OIW33242.1"/>
    </source>
</evidence>
<gene>
    <name evidence="1" type="ORF">CONLIGDRAFT_165305</name>
</gene>
<dbReference type="Proteomes" id="UP000182658">
    <property type="component" value="Unassembled WGS sequence"/>
</dbReference>
<accession>A0A1J7JZG3</accession>
<dbReference type="EMBL" id="KV875094">
    <property type="protein sequence ID" value="OIW33242.1"/>
    <property type="molecule type" value="Genomic_DNA"/>
</dbReference>
<protein>
    <submittedName>
        <fullName evidence="1">Uncharacterized protein</fullName>
    </submittedName>
</protein>
<dbReference type="InParanoid" id="A0A1J7JZG3"/>
<organism evidence="1 2">
    <name type="scientific">Coniochaeta ligniaria NRRL 30616</name>
    <dbReference type="NCBI Taxonomy" id="1408157"/>
    <lineage>
        <taxon>Eukaryota</taxon>
        <taxon>Fungi</taxon>
        <taxon>Dikarya</taxon>
        <taxon>Ascomycota</taxon>
        <taxon>Pezizomycotina</taxon>
        <taxon>Sordariomycetes</taxon>
        <taxon>Sordariomycetidae</taxon>
        <taxon>Coniochaetales</taxon>
        <taxon>Coniochaetaceae</taxon>
        <taxon>Coniochaeta</taxon>
    </lineage>
</organism>
<proteinExistence type="predicted"/>
<name>A0A1J7JZG3_9PEZI</name>
<reference evidence="1 2" key="1">
    <citation type="submission" date="2016-10" db="EMBL/GenBank/DDBJ databases">
        <title>Draft genome sequence of Coniochaeta ligniaria NRRL30616, a lignocellulolytic fungus for bioabatement of inhibitors in plant biomass hydrolysates.</title>
        <authorList>
            <consortium name="DOE Joint Genome Institute"/>
            <person name="Jimenez D.J."/>
            <person name="Hector R.E."/>
            <person name="Riley R."/>
            <person name="Sun H."/>
            <person name="Grigoriev I.V."/>
            <person name="Van Elsas J.D."/>
            <person name="Nichols N.N."/>
        </authorList>
    </citation>
    <scope>NUCLEOTIDE SEQUENCE [LARGE SCALE GENOMIC DNA]</scope>
    <source>
        <strain evidence="1 2">NRRL 30616</strain>
    </source>
</reference>
<sequence length="212" mass="24089">MCNVSQALSTSTGPVAACTPKTGVSWDPNRCARKSRESTIVEISIVCRKAVQLADGVHEPATLVRHAQALSRNIRMSAGHDKTLTSRQWPISRQRTHLSTLSTCDRRLHADDKLDGMPVPTRKRWIGSGVWTESYARLTAESCHVLPWTYRSAAAWWRLDSSRRLFSSVRWRRKKVYPSSVHLDGGGRRLQRAYKDDGVMRQRRLLGLIRQL</sequence>
<evidence type="ECO:0000313" key="2">
    <source>
        <dbReference type="Proteomes" id="UP000182658"/>
    </source>
</evidence>